<feature type="signal peptide" evidence="1">
    <location>
        <begin position="1"/>
        <end position="28"/>
    </location>
</feature>
<protein>
    <recommendedName>
        <fullName evidence="4">Ig-like domain-containing protein</fullName>
    </recommendedName>
</protein>
<evidence type="ECO:0000256" key="1">
    <source>
        <dbReference type="SAM" id="SignalP"/>
    </source>
</evidence>
<comment type="caution">
    <text evidence="2">The sequence shown here is derived from an EMBL/GenBank/DDBJ whole genome shotgun (WGS) entry which is preliminary data.</text>
</comment>
<evidence type="ECO:0000313" key="3">
    <source>
        <dbReference type="Proteomes" id="UP000324222"/>
    </source>
</evidence>
<dbReference type="AlphaFoldDB" id="A0A5B7GBR5"/>
<evidence type="ECO:0008006" key="4">
    <source>
        <dbReference type="Google" id="ProtNLM"/>
    </source>
</evidence>
<accession>A0A5B7GBR5</accession>
<evidence type="ECO:0000313" key="2">
    <source>
        <dbReference type="EMBL" id="MPC54765.1"/>
    </source>
</evidence>
<gene>
    <name evidence="2" type="ORF">E2C01_048690</name>
</gene>
<sequence>MHPQIRCGRKLLHYLLPSLLSPVHGAAGDQRDRCQSLTAPEHLPGLRLTCAVQGPLGTLRWRDAGHTSPLTLRQTINMSHSPPDGAQLCLGGGICERDGYVGTNLNTQKKRVVQNTREYNK</sequence>
<reference evidence="2 3" key="1">
    <citation type="submission" date="2019-05" db="EMBL/GenBank/DDBJ databases">
        <title>Another draft genome of Portunus trituberculatus and its Hox gene families provides insights of decapod evolution.</title>
        <authorList>
            <person name="Jeong J.-H."/>
            <person name="Song I."/>
            <person name="Kim S."/>
            <person name="Choi T."/>
            <person name="Kim D."/>
            <person name="Ryu S."/>
            <person name="Kim W."/>
        </authorList>
    </citation>
    <scope>NUCLEOTIDE SEQUENCE [LARGE SCALE GENOMIC DNA]</scope>
    <source>
        <tissue evidence="2">Muscle</tissue>
    </source>
</reference>
<feature type="chain" id="PRO_5023133551" description="Ig-like domain-containing protein" evidence="1">
    <location>
        <begin position="29"/>
        <end position="121"/>
    </location>
</feature>
<keyword evidence="1" id="KW-0732">Signal</keyword>
<keyword evidence="3" id="KW-1185">Reference proteome</keyword>
<name>A0A5B7GBR5_PORTR</name>
<organism evidence="2 3">
    <name type="scientific">Portunus trituberculatus</name>
    <name type="common">Swimming crab</name>
    <name type="synonym">Neptunus trituberculatus</name>
    <dbReference type="NCBI Taxonomy" id="210409"/>
    <lineage>
        <taxon>Eukaryota</taxon>
        <taxon>Metazoa</taxon>
        <taxon>Ecdysozoa</taxon>
        <taxon>Arthropoda</taxon>
        <taxon>Crustacea</taxon>
        <taxon>Multicrustacea</taxon>
        <taxon>Malacostraca</taxon>
        <taxon>Eumalacostraca</taxon>
        <taxon>Eucarida</taxon>
        <taxon>Decapoda</taxon>
        <taxon>Pleocyemata</taxon>
        <taxon>Brachyura</taxon>
        <taxon>Eubrachyura</taxon>
        <taxon>Portunoidea</taxon>
        <taxon>Portunidae</taxon>
        <taxon>Portuninae</taxon>
        <taxon>Portunus</taxon>
    </lineage>
</organism>
<dbReference type="EMBL" id="VSRR010012618">
    <property type="protein sequence ID" value="MPC54765.1"/>
    <property type="molecule type" value="Genomic_DNA"/>
</dbReference>
<proteinExistence type="predicted"/>
<dbReference type="Proteomes" id="UP000324222">
    <property type="component" value="Unassembled WGS sequence"/>
</dbReference>